<dbReference type="InterPro" id="IPR022742">
    <property type="entry name" value="Hydrolase_4"/>
</dbReference>
<dbReference type="InterPro" id="IPR029058">
    <property type="entry name" value="AB_hydrolase_fold"/>
</dbReference>
<evidence type="ECO:0000259" key="2">
    <source>
        <dbReference type="Pfam" id="PF12146"/>
    </source>
</evidence>
<evidence type="ECO:0000256" key="1">
    <source>
        <dbReference type="SAM" id="MobiDB-lite"/>
    </source>
</evidence>
<gene>
    <name evidence="3" type="ORF">C8Q69DRAFT_475712</name>
</gene>
<feature type="domain" description="Serine aminopeptidase S33" evidence="2">
    <location>
        <begin position="35"/>
        <end position="295"/>
    </location>
</feature>
<dbReference type="EMBL" id="RCNU01000010">
    <property type="protein sequence ID" value="RWQ93264.1"/>
    <property type="molecule type" value="Genomic_DNA"/>
</dbReference>
<dbReference type="RefSeq" id="XP_028482909.1">
    <property type="nucleotide sequence ID" value="XM_028631211.1"/>
</dbReference>
<dbReference type="VEuPathDB" id="FungiDB:C8Q69DRAFT_475712"/>
<feature type="compositionally biased region" description="Low complexity" evidence="1">
    <location>
        <begin position="317"/>
        <end position="328"/>
    </location>
</feature>
<dbReference type="InterPro" id="IPR051044">
    <property type="entry name" value="MAG_DAG_Lipase"/>
</dbReference>
<dbReference type="Proteomes" id="UP000283841">
    <property type="component" value="Unassembled WGS sequence"/>
</dbReference>
<protein>
    <submittedName>
        <fullName evidence="3">Putative lysophospholipase</fullName>
    </submittedName>
</protein>
<dbReference type="Gene3D" id="3.40.50.1820">
    <property type="entry name" value="alpha/beta hydrolase"/>
    <property type="match status" value="1"/>
</dbReference>
<accession>A0A443HN86</accession>
<name>A0A443HN86_BYSSP</name>
<organism evidence="3 4">
    <name type="scientific">Byssochlamys spectabilis</name>
    <name type="common">Paecilomyces variotii</name>
    <dbReference type="NCBI Taxonomy" id="264951"/>
    <lineage>
        <taxon>Eukaryota</taxon>
        <taxon>Fungi</taxon>
        <taxon>Dikarya</taxon>
        <taxon>Ascomycota</taxon>
        <taxon>Pezizomycotina</taxon>
        <taxon>Eurotiomycetes</taxon>
        <taxon>Eurotiomycetidae</taxon>
        <taxon>Eurotiales</taxon>
        <taxon>Thermoascaceae</taxon>
        <taxon>Paecilomyces</taxon>
    </lineage>
</organism>
<dbReference type="PANTHER" id="PTHR11614">
    <property type="entry name" value="PHOSPHOLIPASE-RELATED"/>
    <property type="match status" value="1"/>
</dbReference>
<evidence type="ECO:0000313" key="4">
    <source>
        <dbReference type="Proteomes" id="UP000283841"/>
    </source>
</evidence>
<reference evidence="3 4" key="1">
    <citation type="journal article" date="2018" name="Front. Microbiol.">
        <title>Genomic and genetic insights into a cosmopolitan fungus, Paecilomyces variotii (Eurotiales).</title>
        <authorList>
            <person name="Urquhart A.S."/>
            <person name="Mondo S.J."/>
            <person name="Makela M.R."/>
            <person name="Hane J.K."/>
            <person name="Wiebenga A."/>
            <person name="He G."/>
            <person name="Mihaltcheva S."/>
            <person name="Pangilinan J."/>
            <person name="Lipzen A."/>
            <person name="Barry K."/>
            <person name="de Vries R.P."/>
            <person name="Grigoriev I.V."/>
            <person name="Idnurm A."/>
        </authorList>
    </citation>
    <scope>NUCLEOTIDE SEQUENCE [LARGE SCALE GENOMIC DNA]</scope>
    <source>
        <strain evidence="3 4">CBS 101075</strain>
    </source>
</reference>
<comment type="caution">
    <text evidence="3">The sequence shown here is derived from an EMBL/GenBank/DDBJ whole genome shotgun (WGS) entry which is preliminary data.</text>
</comment>
<sequence>MTTETTLSYTEEEGMHVLPDGKGLYTKMWKPKSNPPRAVLAFFHGFSDHCNAYYEFFPTLADRGIEVRAVDQRGWGRSVTQPSERGLTGPTTLVLADMHSFLLSLCPPKAPLFVMGHSMGGGQLLTYIFHPESPFNNNNNNQSRPTLSGAMIYSPLIALHPSTRPSMLKVTLGRMAAKLLPRWQLYSPVDANLVSRDPQVCEDYATDELCHDTGTLEGLAGMLDRGLWLEGIATGGQQLHVDGGESVPPMWFCHGDDDQINLYDATRRFAEVIDVGDKMFKRYKGGYHRLHAEPDGMGDQFATDVAEWILGKCPARGNTSSGSGSRAGSSDDKDDGGLVVQGEGDSNIRSPVEDDNAGTRADWTQGMKEVVKPKL</sequence>
<dbReference type="SUPFAM" id="SSF53474">
    <property type="entry name" value="alpha/beta-Hydrolases"/>
    <property type="match status" value="1"/>
</dbReference>
<feature type="region of interest" description="Disordered" evidence="1">
    <location>
        <begin position="314"/>
        <end position="375"/>
    </location>
</feature>
<dbReference type="Pfam" id="PF12146">
    <property type="entry name" value="Hydrolase_4"/>
    <property type="match status" value="1"/>
</dbReference>
<dbReference type="GeneID" id="39600488"/>
<keyword evidence="4" id="KW-1185">Reference proteome</keyword>
<dbReference type="AlphaFoldDB" id="A0A443HN86"/>
<proteinExistence type="predicted"/>
<dbReference type="STRING" id="264951.A0A443HN86"/>
<evidence type="ECO:0000313" key="3">
    <source>
        <dbReference type="EMBL" id="RWQ93264.1"/>
    </source>
</evidence>